<dbReference type="EMBL" id="QNRT01000003">
    <property type="protein sequence ID" value="RBP49776.1"/>
    <property type="molecule type" value="Genomic_DNA"/>
</dbReference>
<dbReference type="RefSeq" id="WP_113954773.1">
    <property type="nucleotide sequence ID" value="NZ_QNRT01000003.1"/>
</dbReference>
<protein>
    <submittedName>
        <fullName evidence="1">Uncharacterized protein</fullName>
    </submittedName>
</protein>
<dbReference type="Proteomes" id="UP000253083">
    <property type="component" value="Unassembled WGS sequence"/>
</dbReference>
<comment type="caution">
    <text evidence="1">The sequence shown here is derived from an EMBL/GenBank/DDBJ whole genome shotgun (WGS) entry which is preliminary data.</text>
</comment>
<proteinExistence type="predicted"/>
<evidence type="ECO:0000313" key="1">
    <source>
        <dbReference type="EMBL" id="RBP49776.1"/>
    </source>
</evidence>
<keyword evidence="2" id="KW-1185">Reference proteome</keyword>
<sequence>MNYVVSYWAPDDMASDRRDALRRYFDLQHYTKTRFGGHQIILTNIDYPSAIQLQVPTKFSKPYAMFAKYLGLGQMVRAGLEFPIALHDHDMFIRTQLPVNDTAIQCCSGSGSTFSDQLVVFPECSKDKLMAFIERLESFDFPLGFNAGYGCEVRHEEMFSTEVAAALMDPPPFAGMRIEVNIPFRDIVSFDILEHHSLDVAQCECQPISSDAVAVHAHINKGPATDALIDWLAAD</sequence>
<gene>
    <name evidence="1" type="ORF">DFR28_103201</name>
</gene>
<name>A0A395JI68_9GAMM</name>
<dbReference type="AlphaFoldDB" id="A0A395JI68"/>
<dbReference type="InParanoid" id="A0A395JI68"/>
<reference evidence="1 2" key="1">
    <citation type="submission" date="2018-06" db="EMBL/GenBank/DDBJ databases">
        <title>Genomic Encyclopedia of Type Strains, Phase IV (KMG-IV): sequencing the most valuable type-strain genomes for metagenomic binning, comparative biology and taxonomic classification.</title>
        <authorList>
            <person name="Goeker M."/>
        </authorList>
    </citation>
    <scope>NUCLEOTIDE SEQUENCE [LARGE SCALE GENOMIC DNA]</scope>
    <source>
        <strain evidence="1 2">DSM 24032</strain>
    </source>
</reference>
<evidence type="ECO:0000313" key="2">
    <source>
        <dbReference type="Proteomes" id="UP000253083"/>
    </source>
</evidence>
<accession>A0A395JI68</accession>
<organism evidence="1 2">
    <name type="scientific">Arenicella xantha</name>
    <dbReference type="NCBI Taxonomy" id="644221"/>
    <lineage>
        <taxon>Bacteria</taxon>
        <taxon>Pseudomonadati</taxon>
        <taxon>Pseudomonadota</taxon>
        <taxon>Gammaproteobacteria</taxon>
        <taxon>Arenicellales</taxon>
        <taxon>Arenicellaceae</taxon>
        <taxon>Arenicella</taxon>
    </lineage>
</organism>